<gene>
    <name evidence="1" type="ORF">INT43_000249</name>
</gene>
<comment type="caution">
    <text evidence="1">The sequence shown here is derived from an EMBL/GenBank/DDBJ whole genome shotgun (WGS) entry which is preliminary data.</text>
</comment>
<protein>
    <submittedName>
        <fullName evidence="1">Uncharacterized protein</fullName>
    </submittedName>
</protein>
<dbReference type="EMBL" id="JAEPQZ010000016">
    <property type="protein sequence ID" value="KAG2172899.1"/>
    <property type="molecule type" value="Genomic_DNA"/>
</dbReference>
<name>A0A8H7UAV2_MORIS</name>
<proteinExistence type="predicted"/>
<dbReference type="AlphaFoldDB" id="A0A8H7UAV2"/>
<keyword evidence="2" id="KW-1185">Reference proteome</keyword>
<dbReference type="Proteomes" id="UP000654370">
    <property type="component" value="Unassembled WGS sequence"/>
</dbReference>
<accession>A0A8H7UAV2</accession>
<evidence type="ECO:0000313" key="2">
    <source>
        <dbReference type="Proteomes" id="UP000654370"/>
    </source>
</evidence>
<evidence type="ECO:0000313" key="1">
    <source>
        <dbReference type="EMBL" id="KAG2172899.1"/>
    </source>
</evidence>
<sequence>MAIGYVAAAPANEQGTGVQFVKRAAIPPQCQAACKRGVAYVKARPACDPLCHLTGKEYEHPRQIVPCSQCIGLPYIFIQPCYACIDSAK</sequence>
<reference evidence="1" key="1">
    <citation type="submission" date="2020-12" db="EMBL/GenBank/DDBJ databases">
        <title>Metabolic potential, ecology and presence of endohyphal bacteria is reflected in genomic diversity of Mucoromycotina.</title>
        <authorList>
            <person name="Muszewska A."/>
            <person name="Okrasinska A."/>
            <person name="Steczkiewicz K."/>
            <person name="Drgas O."/>
            <person name="Orlowska M."/>
            <person name="Perlinska-Lenart U."/>
            <person name="Aleksandrzak-Piekarczyk T."/>
            <person name="Szatraj K."/>
            <person name="Zielenkiewicz U."/>
            <person name="Pilsyk S."/>
            <person name="Malc E."/>
            <person name="Mieczkowski P."/>
            <person name="Kruszewska J.S."/>
            <person name="Biernat P."/>
            <person name="Pawlowska J."/>
        </authorList>
    </citation>
    <scope>NUCLEOTIDE SEQUENCE</scope>
    <source>
        <strain evidence="1">WA0000067209</strain>
    </source>
</reference>
<organism evidence="1 2">
    <name type="scientific">Mortierella isabellina</name>
    <name type="common">Filamentous fungus</name>
    <name type="synonym">Umbelopsis isabellina</name>
    <dbReference type="NCBI Taxonomy" id="91625"/>
    <lineage>
        <taxon>Eukaryota</taxon>
        <taxon>Fungi</taxon>
        <taxon>Fungi incertae sedis</taxon>
        <taxon>Mucoromycota</taxon>
        <taxon>Mucoromycotina</taxon>
        <taxon>Umbelopsidomycetes</taxon>
        <taxon>Umbelopsidales</taxon>
        <taxon>Umbelopsidaceae</taxon>
        <taxon>Umbelopsis</taxon>
    </lineage>
</organism>